<name>A0A5C5VZB2_9BACT</name>
<organism evidence="1 2">
    <name type="scientific">Botrimarina hoheduenensis</name>
    <dbReference type="NCBI Taxonomy" id="2528000"/>
    <lineage>
        <taxon>Bacteria</taxon>
        <taxon>Pseudomonadati</taxon>
        <taxon>Planctomycetota</taxon>
        <taxon>Planctomycetia</taxon>
        <taxon>Pirellulales</taxon>
        <taxon>Lacipirellulaceae</taxon>
        <taxon>Botrimarina</taxon>
    </lineage>
</organism>
<gene>
    <name evidence="1" type="ORF">Pla111_20690</name>
</gene>
<proteinExistence type="predicted"/>
<dbReference type="Proteomes" id="UP000318995">
    <property type="component" value="Unassembled WGS sequence"/>
</dbReference>
<dbReference type="RefSeq" id="WP_146573977.1">
    <property type="nucleotide sequence ID" value="NZ_SJPH01000004.1"/>
</dbReference>
<dbReference type="AlphaFoldDB" id="A0A5C5VZB2"/>
<evidence type="ECO:0000313" key="2">
    <source>
        <dbReference type="Proteomes" id="UP000318995"/>
    </source>
</evidence>
<comment type="caution">
    <text evidence="1">The sequence shown here is derived from an EMBL/GenBank/DDBJ whole genome shotgun (WGS) entry which is preliminary data.</text>
</comment>
<dbReference type="OrthoDB" id="9965751at2"/>
<dbReference type="EMBL" id="SJPH01000004">
    <property type="protein sequence ID" value="TWT43119.1"/>
    <property type="molecule type" value="Genomic_DNA"/>
</dbReference>
<protein>
    <submittedName>
        <fullName evidence="1">Uncharacterized protein</fullName>
    </submittedName>
</protein>
<sequence>MILHDLRVDPDERVNVAYYEPYRELAGLLRGKLASIVLGDGRIECDWQQEDDWIVSDFASGAHDRRLVLPTGAAPRPSLPIDP</sequence>
<accession>A0A5C5VZB2</accession>
<evidence type="ECO:0000313" key="1">
    <source>
        <dbReference type="EMBL" id="TWT43119.1"/>
    </source>
</evidence>
<keyword evidence="2" id="KW-1185">Reference proteome</keyword>
<reference evidence="1 2" key="1">
    <citation type="submission" date="2019-02" db="EMBL/GenBank/DDBJ databases">
        <title>Deep-cultivation of Planctomycetes and their phenomic and genomic characterization uncovers novel biology.</title>
        <authorList>
            <person name="Wiegand S."/>
            <person name="Jogler M."/>
            <person name="Boedeker C."/>
            <person name="Pinto D."/>
            <person name="Vollmers J."/>
            <person name="Rivas-Marin E."/>
            <person name="Kohn T."/>
            <person name="Peeters S.H."/>
            <person name="Heuer A."/>
            <person name="Rast P."/>
            <person name="Oberbeckmann S."/>
            <person name="Bunk B."/>
            <person name="Jeske O."/>
            <person name="Meyerdierks A."/>
            <person name="Storesund J.E."/>
            <person name="Kallscheuer N."/>
            <person name="Luecker S."/>
            <person name="Lage O.M."/>
            <person name="Pohl T."/>
            <person name="Merkel B.J."/>
            <person name="Hornburger P."/>
            <person name="Mueller R.-W."/>
            <person name="Bruemmer F."/>
            <person name="Labrenz M."/>
            <person name="Spormann A.M."/>
            <person name="Op Den Camp H."/>
            <person name="Overmann J."/>
            <person name="Amann R."/>
            <person name="Jetten M.S.M."/>
            <person name="Mascher T."/>
            <person name="Medema M.H."/>
            <person name="Devos D.P."/>
            <person name="Kaster A.-K."/>
            <person name="Ovreas L."/>
            <person name="Rohde M."/>
            <person name="Galperin M.Y."/>
            <person name="Jogler C."/>
        </authorList>
    </citation>
    <scope>NUCLEOTIDE SEQUENCE [LARGE SCALE GENOMIC DNA]</scope>
    <source>
        <strain evidence="1 2">Pla111</strain>
    </source>
</reference>